<dbReference type="AlphaFoldDB" id="A0A1I6T2N2"/>
<keyword evidence="2" id="KW-1185">Reference proteome</keyword>
<dbReference type="EMBL" id="FOZV01000007">
    <property type="protein sequence ID" value="SFS83512.1"/>
    <property type="molecule type" value="Genomic_DNA"/>
</dbReference>
<reference evidence="2" key="1">
    <citation type="submission" date="2016-10" db="EMBL/GenBank/DDBJ databases">
        <authorList>
            <person name="Varghese N."/>
            <person name="Submissions S."/>
        </authorList>
    </citation>
    <scope>NUCLEOTIDE SEQUENCE [LARGE SCALE GENOMIC DNA]</scope>
    <source>
        <strain evidence="2">CGMCC 1.10683</strain>
    </source>
</reference>
<dbReference type="Proteomes" id="UP000198788">
    <property type="component" value="Unassembled WGS sequence"/>
</dbReference>
<dbReference type="Pfam" id="PF10116">
    <property type="entry name" value="Host_attach"/>
    <property type="match status" value="1"/>
</dbReference>
<dbReference type="OrthoDB" id="9812459at2"/>
<accession>A0A1I6T2N2</accession>
<dbReference type="InterPro" id="IPR019291">
    <property type="entry name" value="Host_attachment_protein"/>
</dbReference>
<evidence type="ECO:0000313" key="2">
    <source>
        <dbReference type="Proteomes" id="UP000198788"/>
    </source>
</evidence>
<protein>
    <submittedName>
        <fullName evidence="1">Protein required for attachment to host cells</fullName>
    </submittedName>
</protein>
<dbReference type="RefSeq" id="WP_092312411.1">
    <property type="nucleotide sequence ID" value="NZ_FOZV01000007.1"/>
</dbReference>
<organism evidence="1 2">
    <name type="scientific">Brevundimonas viscosa</name>
    <dbReference type="NCBI Taxonomy" id="871741"/>
    <lineage>
        <taxon>Bacteria</taxon>
        <taxon>Pseudomonadati</taxon>
        <taxon>Pseudomonadota</taxon>
        <taxon>Alphaproteobacteria</taxon>
        <taxon>Caulobacterales</taxon>
        <taxon>Caulobacteraceae</taxon>
        <taxon>Brevundimonas</taxon>
    </lineage>
</organism>
<sequence length="152" mass="16580">MTRNPLLYVLADGGRARLVKRAAEGRHYVTIEEIDHTDHLRALRRELRANPPVRVFSSHDPRRSSAGPEDLLTPAKEAFMGEVAGRASARAESDRLGGVVLVASPRLLATLRRRLGGGTRIAGTLGKNLTKVPDHELGDWLDQPFTAAHPAP</sequence>
<gene>
    <name evidence="1" type="ORF">SAMN05192570_2918</name>
</gene>
<proteinExistence type="predicted"/>
<name>A0A1I6T2N2_9CAUL</name>
<evidence type="ECO:0000313" key="1">
    <source>
        <dbReference type="EMBL" id="SFS83512.1"/>
    </source>
</evidence>
<dbReference type="STRING" id="871741.SAMN05192570_2918"/>